<dbReference type="Proteomes" id="UP000297703">
    <property type="component" value="Unassembled WGS sequence"/>
</dbReference>
<dbReference type="EMBL" id="QXTE01000025">
    <property type="protein sequence ID" value="TFK12029.1"/>
    <property type="molecule type" value="Genomic_DNA"/>
</dbReference>
<dbReference type="AlphaFoldDB" id="A0A4D9END1"/>
<keyword evidence="2" id="KW-0808">Transferase</keyword>
<evidence type="ECO:0000256" key="1">
    <source>
        <dbReference type="SAM" id="MobiDB-lite"/>
    </source>
</evidence>
<proteinExistence type="predicted"/>
<evidence type="ECO:0000313" key="3">
    <source>
        <dbReference type="Proteomes" id="UP000297703"/>
    </source>
</evidence>
<organism evidence="2 3">
    <name type="scientific">Platysternon megacephalum</name>
    <name type="common">big-headed turtle</name>
    <dbReference type="NCBI Taxonomy" id="55544"/>
    <lineage>
        <taxon>Eukaryota</taxon>
        <taxon>Metazoa</taxon>
        <taxon>Chordata</taxon>
        <taxon>Craniata</taxon>
        <taxon>Vertebrata</taxon>
        <taxon>Euteleostomi</taxon>
        <taxon>Archelosauria</taxon>
        <taxon>Testudinata</taxon>
        <taxon>Testudines</taxon>
        <taxon>Cryptodira</taxon>
        <taxon>Durocryptodira</taxon>
        <taxon>Testudinoidea</taxon>
        <taxon>Platysternidae</taxon>
        <taxon>Platysternon</taxon>
    </lineage>
</organism>
<keyword evidence="3" id="KW-1185">Reference proteome</keyword>
<dbReference type="GO" id="GO:0016740">
    <property type="term" value="F:transferase activity"/>
    <property type="evidence" value="ECO:0007669"/>
    <property type="project" value="UniProtKB-KW"/>
</dbReference>
<feature type="region of interest" description="Disordered" evidence="1">
    <location>
        <begin position="86"/>
        <end position="110"/>
    </location>
</feature>
<name>A0A4D9END1_9SAUR</name>
<gene>
    <name evidence="2" type="ORF">DR999_PMT04467</name>
</gene>
<reference evidence="2 3" key="2">
    <citation type="submission" date="2019-04" db="EMBL/GenBank/DDBJ databases">
        <title>The genome sequence of big-headed turtle.</title>
        <authorList>
            <person name="Gong S."/>
        </authorList>
    </citation>
    <scope>NUCLEOTIDE SEQUENCE [LARGE SCALE GENOMIC DNA]</scope>
    <source>
        <strain evidence="2">DO16091913</strain>
        <tissue evidence="2">Muscle</tissue>
    </source>
</reference>
<protein>
    <submittedName>
        <fullName evidence="2">Gamma-glutamylcyclotransferase</fullName>
    </submittedName>
</protein>
<sequence>MYEDQIFSSALALASDGTGCCVVQMKTFSCELSPLPNTPPIPFRFHKHHVEPEKFEHFSLAWFGWMIAENSVLHCRASAGTSVWVGNSPEKDNYLPPGSLGGHISKRSLV</sequence>
<comment type="caution">
    <text evidence="2">The sequence shown here is derived from an EMBL/GenBank/DDBJ whole genome shotgun (WGS) entry which is preliminary data.</text>
</comment>
<evidence type="ECO:0000313" key="2">
    <source>
        <dbReference type="EMBL" id="TFK12029.1"/>
    </source>
</evidence>
<reference evidence="2 3" key="1">
    <citation type="submission" date="2019-04" db="EMBL/GenBank/DDBJ databases">
        <title>Draft genome of the big-headed turtle Platysternon megacephalum.</title>
        <authorList>
            <person name="Gong S."/>
        </authorList>
    </citation>
    <scope>NUCLEOTIDE SEQUENCE [LARGE SCALE GENOMIC DNA]</scope>
    <source>
        <strain evidence="2">DO16091913</strain>
        <tissue evidence="2">Muscle</tissue>
    </source>
</reference>
<accession>A0A4D9END1</accession>